<feature type="compositionally biased region" description="Low complexity" evidence="1">
    <location>
        <begin position="13"/>
        <end position="25"/>
    </location>
</feature>
<accession>A0A7J5UTC3</accession>
<organism evidence="2 3">
    <name type="scientific">Georgenia thermotolerans</name>
    <dbReference type="NCBI Taxonomy" id="527326"/>
    <lineage>
        <taxon>Bacteria</taxon>
        <taxon>Bacillati</taxon>
        <taxon>Actinomycetota</taxon>
        <taxon>Actinomycetes</taxon>
        <taxon>Micrococcales</taxon>
        <taxon>Bogoriellaceae</taxon>
        <taxon>Georgenia</taxon>
    </lineage>
</organism>
<feature type="compositionally biased region" description="Basic and acidic residues" evidence="1">
    <location>
        <begin position="58"/>
        <end position="69"/>
    </location>
</feature>
<feature type="region of interest" description="Disordered" evidence="1">
    <location>
        <begin position="1"/>
        <end position="25"/>
    </location>
</feature>
<protein>
    <submittedName>
        <fullName evidence="2">Uncharacterized protein</fullName>
    </submittedName>
</protein>
<gene>
    <name evidence="2" type="ORF">GB883_03110</name>
</gene>
<dbReference type="EMBL" id="WHJE01000008">
    <property type="protein sequence ID" value="KAE8765526.1"/>
    <property type="molecule type" value="Genomic_DNA"/>
</dbReference>
<comment type="caution">
    <text evidence="2">The sequence shown here is derived from an EMBL/GenBank/DDBJ whole genome shotgun (WGS) entry which is preliminary data.</text>
</comment>
<dbReference type="AlphaFoldDB" id="A0A7J5UTC3"/>
<feature type="region of interest" description="Disordered" evidence="1">
    <location>
        <begin position="49"/>
        <end position="69"/>
    </location>
</feature>
<proteinExistence type="predicted"/>
<name>A0A7J5UTC3_9MICO</name>
<dbReference type="Proteomes" id="UP000451860">
    <property type="component" value="Unassembled WGS sequence"/>
</dbReference>
<sequence>MPRARDILQRFRPAGTPGAAAPAGVPADRVTEMAAELEPVLARLAEAQAEADQVRAAARQEAERRRREA</sequence>
<reference evidence="2 3" key="1">
    <citation type="submission" date="2019-10" db="EMBL/GenBank/DDBJ databases">
        <title>Georgenia wutianyii sp. nov. and Georgenia yuyongxinii sp. nov. isolated from plateau pika (Ochotona curzoniae) in the Qinghai-Tibet plateau of China.</title>
        <authorList>
            <person name="Tian Z."/>
        </authorList>
    </citation>
    <scope>NUCLEOTIDE SEQUENCE [LARGE SCALE GENOMIC DNA]</scope>
    <source>
        <strain evidence="2 3">DSM 21501</strain>
    </source>
</reference>
<evidence type="ECO:0000256" key="1">
    <source>
        <dbReference type="SAM" id="MobiDB-lite"/>
    </source>
</evidence>
<keyword evidence="3" id="KW-1185">Reference proteome</keyword>
<feature type="non-terminal residue" evidence="2">
    <location>
        <position position="69"/>
    </location>
</feature>
<dbReference type="RefSeq" id="WP_211489691.1">
    <property type="nucleotide sequence ID" value="NZ_WHJE01000008.1"/>
</dbReference>
<evidence type="ECO:0000313" key="2">
    <source>
        <dbReference type="EMBL" id="KAE8765526.1"/>
    </source>
</evidence>
<evidence type="ECO:0000313" key="3">
    <source>
        <dbReference type="Proteomes" id="UP000451860"/>
    </source>
</evidence>